<name>A0ABU2YEE5_9FLAO</name>
<dbReference type="Pfam" id="PF03441">
    <property type="entry name" value="FAD_binding_7"/>
    <property type="match status" value="1"/>
</dbReference>
<dbReference type="RefSeq" id="WP_311333517.1">
    <property type="nucleotide sequence ID" value="NZ_JAVRHZ010000007.1"/>
</dbReference>
<protein>
    <recommendedName>
        <fullName evidence="2 6">Cryptochrome DASH</fullName>
    </recommendedName>
</protein>
<dbReference type="PRINTS" id="PR00147">
    <property type="entry name" value="DNAPHOTLYASE"/>
</dbReference>
<dbReference type="Gene3D" id="1.25.40.80">
    <property type="match status" value="1"/>
</dbReference>
<evidence type="ECO:0000259" key="7">
    <source>
        <dbReference type="PROSITE" id="PS51645"/>
    </source>
</evidence>
<evidence type="ECO:0000256" key="1">
    <source>
        <dbReference type="ARBA" id="ARBA00005862"/>
    </source>
</evidence>
<evidence type="ECO:0000313" key="9">
    <source>
        <dbReference type="Proteomes" id="UP001254488"/>
    </source>
</evidence>
<accession>A0ABU2YEE5</accession>
<dbReference type="InterPro" id="IPR005101">
    <property type="entry name" value="Cryptochr/Photolyase_FAD-bd"/>
</dbReference>
<evidence type="ECO:0000256" key="5">
    <source>
        <dbReference type="ARBA" id="ARBA00022991"/>
    </source>
</evidence>
<dbReference type="SUPFAM" id="SSF48173">
    <property type="entry name" value="Cryptochrome/photolyase FAD-binding domain"/>
    <property type="match status" value="1"/>
</dbReference>
<keyword evidence="3 6" id="KW-0285">Flavoprotein</keyword>
<dbReference type="InterPro" id="IPR014729">
    <property type="entry name" value="Rossmann-like_a/b/a_fold"/>
</dbReference>
<gene>
    <name evidence="8" type="ORF">RM538_11150</name>
</gene>
<dbReference type="PROSITE" id="PS51645">
    <property type="entry name" value="PHR_CRY_ALPHA_BETA"/>
    <property type="match status" value="1"/>
</dbReference>
<proteinExistence type="inferred from homology"/>
<dbReference type="NCBIfam" id="TIGR02765">
    <property type="entry name" value="crypto_DASH"/>
    <property type="match status" value="1"/>
</dbReference>
<comment type="similarity">
    <text evidence="1 6">Belongs to the DNA photolyase class-1 family.</text>
</comment>
<keyword evidence="5 6" id="KW-0157">Chromophore</keyword>
<dbReference type="SUPFAM" id="SSF52425">
    <property type="entry name" value="Cryptochrome/photolyase, N-terminal domain"/>
    <property type="match status" value="1"/>
</dbReference>
<comment type="cofactor">
    <cofactor evidence="6">
        <name>FAD</name>
        <dbReference type="ChEBI" id="CHEBI:57692"/>
    </cofactor>
    <text evidence="6">Binds 1 FAD per subunit.</text>
</comment>
<sequence length="428" mass="50699">MNNLIWFTSNLRIQDNKSLISACNTSEKVIGAYFFNPEDFANTPYGFKKTEKYRAQFIIESVKDLKENLEQLNIPLLVFHEKPETVLKNLVVEYEITSIFLQKEWTKEETTTLSSVKQSISSKIKFVESYDQFLIHPEDIPFESFNTIPKVFTQFRKKIEKYAKVREPFDKPNILPKKNLIENKTKVPTLQNLGFQAFDKDSRSAFPFQGGETGAWERLNHYFWETHQLQDYKKTRNGLIGIDYSSKFSAWLANGCLSAKSIYWEVKKFEKEIKKNQDTYWLIFELYWRDFFKYKSLEHGNRIFYVGGILQKEYDWGTNPNKLQDWIQGATKYDFVNANMKELANTGWMSNRGRQNVASFWAKEQKQDWRIGAAYFESMLIDYDVHSNWGNWMYNAGVGNDPRDRKFNIERQASMYDPNNQYTNLWLS</sequence>
<keyword evidence="9" id="KW-1185">Reference proteome</keyword>
<dbReference type="PANTHER" id="PTHR11455:SF22">
    <property type="entry name" value="CRYPTOCHROME DASH"/>
    <property type="match status" value="1"/>
</dbReference>
<dbReference type="InterPro" id="IPR036134">
    <property type="entry name" value="Crypto/Photolyase_FAD-like_sf"/>
</dbReference>
<dbReference type="Pfam" id="PF00875">
    <property type="entry name" value="DNA_photolyase"/>
    <property type="match status" value="1"/>
</dbReference>
<evidence type="ECO:0000313" key="8">
    <source>
        <dbReference type="EMBL" id="MDT0556566.1"/>
    </source>
</evidence>
<feature type="domain" description="Photolyase/cryptochrome alpha/beta" evidence="7">
    <location>
        <begin position="1"/>
        <end position="135"/>
    </location>
</feature>
<dbReference type="EMBL" id="JAVRHZ010000007">
    <property type="protein sequence ID" value="MDT0556566.1"/>
    <property type="molecule type" value="Genomic_DNA"/>
</dbReference>
<evidence type="ECO:0000256" key="2">
    <source>
        <dbReference type="ARBA" id="ARBA00017881"/>
    </source>
</evidence>
<comment type="cofactor">
    <cofactor evidence="6">
        <name>(6R)-5,10-methylene-5,6,7,8-tetrahydrofolate</name>
        <dbReference type="ChEBI" id="CHEBI:15636"/>
    </cofactor>
    <text evidence="6">Binds 1 5,10-methenyltetrahydrofolate (MTHF) per subunit.</text>
</comment>
<dbReference type="Proteomes" id="UP001254488">
    <property type="component" value="Unassembled WGS sequence"/>
</dbReference>
<keyword evidence="4 6" id="KW-0274">FAD</keyword>
<dbReference type="PANTHER" id="PTHR11455">
    <property type="entry name" value="CRYPTOCHROME"/>
    <property type="match status" value="1"/>
</dbReference>
<reference evidence="8 9" key="1">
    <citation type="submission" date="2023-09" db="EMBL/GenBank/DDBJ databases">
        <authorList>
            <person name="Rey-Velasco X."/>
        </authorList>
    </citation>
    <scope>NUCLEOTIDE SEQUENCE [LARGE SCALE GENOMIC DNA]</scope>
    <source>
        <strain evidence="8 9">W242</strain>
    </source>
</reference>
<dbReference type="InterPro" id="IPR006050">
    <property type="entry name" value="DNA_photolyase_N"/>
</dbReference>
<evidence type="ECO:0000256" key="6">
    <source>
        <dbReference type="RuleBase" id="RU367151"/>
    </source>
</evidence>
<evidence type="ECO:0000256" key="4">
    <source>
        <dbReference type="ARBA" id="ARBA00022827"/>
    </source>
</evidence>
<evidence type="ECO:0000256" key="3">
    <source>
        <dbReference type="ARBA" id="ARBA00022630"/>
    </source>
</evidence>
<dbReference type="Gene3D" id="1.10.579.10">
    <property type="entry name" value="DNA Cyclobutane Dipyrimidine Photolyase, subunit A, domain 3"/>
    <property type="match status" value="1"/>
</dbReference>
<dbReference type="InterPro" id="IPR014133">
    <property type="entry name" value="Cry_DASH"/>
</dbReference>
<dbReference type="InterPro" id="IPR036155">
    <property type="entry name" value="Crypto/Photolyase_N_sf"/>
</dbReference>
<comment type="caution">
    <text evidence="8">The sequence shown here is derived from an EMBL/GenBank/DDBJ whole genome shotgun (WGS) entry which is preliminary data.</text>
</comment>
<organism evidence="8 9">
    <name type="scientific">Patiriisocius hiemis</name>
    <dbReference type="NCBI Taxonomy" id="3075604"/>
    <lineage>
        <taxon>Bacteria</taxon>
        <taxon>Pseudomonadati</taxon>
        <taxon>Bacteroidota</taxon>
        <taxon>Flavobacteriia</taxon>
        <taxon>Flavobacteriales</taxon>
        <taxon>Flavobacteriaceae</taxon>
        <taxon>Patiriisocius</taxon>
    </lineage>
</organism>
<comment type="function">
    <text evidence="6">May have a photoreceptor function.</text>
</comment>
<dbReference type="Gene3D" id="3.40.50.620">
    <property type="entry name" value="HUPs"/>
    <property type="match status" value="1"/>
</dbReference>
<dbReference type="InterPro" id="IPR002081">
    <property type="entry name" value="Cryptochrome/DNA_photolyase_1"/>
</dbReference>